<gene>
    <name evidence="1" type="ORF">BBM1114_05745</name>
</gene>
<comment type="caution">
    <text evidence="1">The sequence shown here is derived from an EMBL/GenBank/DDBJ whole genome shotgun (WGS) entry which is preliminary data.</text>
</comment>
<reference evidence="1 2" key="1">
    <citation type="journal article" date="2015" name="Int J Genomics">
        <title>Comparative Genomics Revealed Genetic Diversity and Species/Strain-Level Differences in Carbohydrate Metabolism of Three Probiotic Bifidobacterial Species.</title>
        <authorList>
            <person name="Odamaki T."/>
            <person name="Horigome A."/>
            <person name="Sugahara H."/>
            <person name="Hashikura N."/>
            <person name="Minami J."/>
            <person name="Xiao J.Z."/>
            <person name="Abe F."/>
        </authorList>
    </citation>
    <scope>NUCLEOTIDE SEQUENCE [LARGE SCALE GENOMIC DNA]</scope>
    <source>
        <strain evidence="1 2">MCC 1114</strain>
    </source>
</reference>
<accession>A0A0L7D118</accession>
<name>A0A0L7D118_BIFBR</name>
<organism evidence="1 2">
    <name type="scientific">Bifidobacterium breve MCC 1114</name>
    <dbReference type="NCBI Taxonomy" id="1365964"/>
    <lineage>
        <taxon>Bacteria</taxon>
        <taxon>Bacillati</taxon>
        <taxon>Actinomycetota</taxon>
        <taxon>Actinomycetes</taxon>
        <taxon>Bifidobacteriales</taxon>
        <taxon>Bifidobacteriaceae</taxon>
        <taxon>Bifidobacterium</taxon>
    </lineage>
</organism>
<sequence length="48" mass="5633">MFLRMGGVIDNHRRRRRARTGMCAGAQWLIGRQPQSFSFGIHIYQHFA</sequence>
<proteinExistence type="predicted"/>
<evidence type="ECO:0000313" key="1">
    <source>
        <dbReference type="EMBL" id="KOA65647.1"/>
    </source>
</evidence>
<dbReference type="Proteomes" id="UP000036802">
    <property type="component" value="Unassembled WGS sequence"/>
</dbReference>
<evidence type="ECO:0000313" key="2">
    <source>
        <dbReference type="Proteomes" id="UP000036802"/>
    </source>
</evidence>
<protein>
    <submittedName>
        <fullName evidence="1">Uncharacterized protein</fullName>
    </submittedName>
</protein>
<dbReference type="AlphaFoldDB" id="A0A0L7D118"/>
<dbReference type="EMBL" id="AVQC01000009">
    <property type="protein sequence ID" value="KOA65647.1"/>
    <property type="molecule type" value="Genomic_DNA"/>
</dbReference>
<dbReference type="PATRIC" id="fig|1365964.3.peg.1159"/>